<keyword evidence="9" id="KW-1185">Reference proteome</keyword>
<feature type="domain" description="PHD-type" evidence="8">
    <location>
        <begin position="9"/>
        <end position="59"/>
    </location>
</feature>
<keyword evidence="3 6" id="KW-0863">Zinc-finger</keyword>
<evidence type="ECO:0000256" key="2">
    <source>
        <dbReference type="ARBA" id="ARBA00022723"/>
    </source>
</evidence>
<evidence type="ECO:0000256" key="6">
    <source>
        <dbReference type="PROSITE-ProRule" id="PRU00146"/>
    </source>
</evidence>
<dbReference type="AlphaFoldDB" id="A0A6P8YEE3"/>
<keyword evidence="4" id="KW-0862">Zinc</keyword>
<dbReference type="Proteomes" id="UP000515158">
    <property type="component" value="Unplaced"/>
</dbReference>
<dbReference type="PANTHER" id="PTHR46174:SF1">
    <property type="entry name" value="CXXC-TYPE ZINC FINGER PROTEIN 1"/>
    <property type="match status" value="1"/>
</dbReference>
<proteinExistence type="predicted"/>
<dbReference type="InterPro" id="IPR019787">
    <property type="entry name" value="Znf_PHD-finger"/>
</dbReference>
<organism evidence="10">
    <name type="scientific">Thrips palmi</name>
    <name type="common">Melon thrips</name>
    <dbReference type="NCBI Taxonomy" id="161013"/>
    <lineage>
        <taxon>Eukaryota</taxon>
        <taxon>Metazoa</taxon>
        <taxon>Ecdysozoa</taxon>
        <taxon>Arthropoda</taxon>
        <taxon>Hexapoda</taxon>
        <taxon>Insecta</taxon>
        <taxon>Pterygota</taxon>
        <taxon>Neoptera</taxon>
        <taxon>Paraneoptera</taxon>
        <taxon>Thysanoptera</taxon>
        <taxon>Terebrantia</taxon>
        <taxon>Thripoidea</taxon>
        <taxon>Thripidae</taxon>
        <taxon>Thrips</taxon>
    </lineage>
</organism>
<dbReference type="InterPro" id="IPR011011">
    <property type="entry name" value="Znf_FYVE_PHD"/>
</dbReference>
<dbReference type="GO" id="GO:0008270">
    <property type="term" value="F:zinc ion binding"/>
    <property type="evidence" value="ECO:0007669"/>
    <property type="project" value="UniProtKB-KW"/>
</dbReference>
<dbReference type="RefSeq" id="XP_034238098.1">
    <property type="nucleotide sequence ID" value="XM_034382207.1"/>
</dbReference>
<evidence type="ECO:0000259" key="8">
    <source>
        <dbReference type="PROSITE" id="PS50016"/>
    </source>
</evidence>
<dbReference type="OrthoDB" id="10002605at2759"/>
<evidence type="ECO:0000313" key="9">
    <source>
        <dbReference type="Proteomes" id="UP000515158"/>
    </source>
</evidence>
<reference evidence="10" key="1">
    <citation type="submission" date="2025-08" db="UniProtKB">
        <authorList>
            <consortium name="RefSeq"/>
        </authorList>
    </citation>
    <scope>IDENTIFICATION</scope>
    <source>
        <tissue evidence="10">Total insect</tissue>
    </source>
</reference>
<protein>
    <submittedName>
        <fullName evidence="10">Chromatin remodeling protein EBS-like</fullName>
    </submittedName>
</protein>
<dbReference type="PROSITE" id="PS50016">
    <property type="entry name" value="ZF_PHD_2"/>
    <property type="match status" value="1"/>
</dbReference>
<evidence type="ECO:0000256" key="5">
    <source>
        <dbReference type="ARBA" id="ARBA00023242"/>
    </source>
</evidence>
<dbReference type="Pfam" id="PF00628">
    <property type="entry name" value="PHD"/>
    <property type="match status" value="1"/>
</dbReference>
<dbReference type="SUPFAM" id="SSF57903">
    <property type="entry name" value="FYVE/PHD zinc finger"/>
    <property type="match status" value="1"/>
</dbReference>
<name>A0A6P8YEE3_THRPL</name>
<dbReference type="GO" id="GO:0048188">
    <property type="term" value="C:Set1C/COMPASS complex"/>
    <property type="evidence" value="ECO:0007669"/>
    <property type="project" value="InterPro"/>
</dbReference>
<sequence length="99" mass="11094">MSSRKAKDDVFCHCRGPEDGFMIECESCKEWFHGTCVGVENQTEANNFIHWSCFVCVRVNNAVTQTNGTNDSVPFRLRSGAEQRDRPGAALANIPRLTQ</sequence>
<keyword evidence="2" id="KW-0479">Metal-binding</keyword>
<gene>
    <name evidence="10" type="primary">LOC117643364</name>
</gene>
<dbReference type="InParanoid" id="A0A6P8YEE3"/>
<dbReference type="PANTHER" id="PTHR46174">
    <property type="entry name" value="CXXC-TYPE ZINC FINGER PROTEIN 1"/>
    <property type="match status" value="1"/>
</dbReference>
<dbReference type="PROSITE" id="PS01359">
    <property type="entry name" value="ZF_PHD_1"/>
    <property type="match status" value="1"/>
</dbReference>
<evidence type="ECO:0000256" key="3">
    <source>
        <dbReference type="ARBA" id="ARBA00022771"/>
    </source>
</evidence>
<comment type="subcellular location">
    <subcellularLocation>
        <location evidence="1">Nucleus</location>
    </subcellularLocation>
</comment>
<dbReference type="InterPro" id="IPR001965">
    <property type="entry name" value="Znf_PHD"/>
</dbReference>
<dbReference type="KEGG" id="tpal:117643364"/>
<evidence type="ECO:0000256" key="4">
    <source>
        <dbReference type="ARBA" id="ARBA00022833"/>
    </source>
</evidence>
<evidence type="ECO:0000256" key="1">
    <source>
        <dbReference type="ARBA" id="ARBA00004123"/>
    </source>
</evidence>
<dbReference type="GeneID" id="117643364"/>
<dbReference type="InterPro" id="IPR037869">
    <property type="entry name" value="Spp1/CFP1"/>
</dbReference>
<dbReference type="Gene3D" id="3.30.40.10">
    <property type="entry name" value="Zinc/RING finger domain, C3HC4 (zinc finger)"/>
    <property type="match status" value="1"/>
</dbReference>
<dbReference type="InterPro" id="IPR013083">
    <property type="entry name" value="Znf_RING/FYVE/PHD"/>
</dbReference>
<dbReference type="SMART" id="SM00249">
    <property type="entry name" value="PHD"/>
    <property type="match status" value="1"/>
</dbReference>
<evidence type="ECO:0000313" key="10">
    <source>
        <dbReference type="RefSeq" id="XP_034238098.1"/>
    </source>
</evidence>
<dbReference type="GO" id="GO:0045893">
    <property type="term" value="P:positive regulation of DNA-templated transcription"/>
    <property type="evidence" value="ECO:0007669"/>
    <property type="project" value="TreeGrafter"/>
</dbReference>
<evidence type="ECO:0000256" key="7">
    <source>
        <dbReference type="SAM" id="MobiDB-lite"/>
    </source>
</evidence>
<keyword evidence="5" id="KW-0539">Nucleus</keyword>
<feature type="region of interest" description="Disordered" evidence="7">
    <location>
        <begin position="74"/>
        <end position="99"/>
    </location>
</feature>
<dbReference type="InterPro" id="IPR019786">
    <property type="entry name" value="Zinc_finger_PHD-type_CS"/>
</dbReference>
<accession>A0A6P8YEE3</accession>